<protein>
    <submittedName>
        <fullName evidence="2">Uncharacterized protein</fullName>
    </submittedName>
</protein>
<dbReference type="OMA" id="CANPPRD"/>
<dbReference type="EMBL" id="KB468135">
    <property type="protein sequence ID" value="PCH43332.1"/>
    <property type="molecule type" value="Genomic_DNA"/>
</dbReference>
<dbReference type="PANTHER" id="PTHR33266">
    <property type="entry name" value="CHROMOSOME 15, WHOLE GENOME SHOTGUN SEQUENCE"/>
    <property type="match status" value="1"/>
</dbReference>
<dbReference type="STRING" id="742152.A0A2H3JMB0"/>
<proteinExistence type="predicted"/>
<dbReference type="Proteomes" id="UP000218811">
    <property type="component" value="Unassembled WGS sequence"/>
</dbReference>
<sequence length="561" mass="62730">MASSVRRKYSSLGFSSRYGALESAFNQMRKLSLFAVTMSTRCSLYPVPASTVMSPSARLHKLEYDTLQAQYTELPFDCLLDGRPLIAAGQCSLEDTCELSFMCRFGRPLWMTLYKHGNDEVRETMVDLAMEKLTGIRGFNDSAPSLEVLTDARLAILATRLLLDFNTRETGIETETQMLKSKMRIAYSIPAHRYYLRSGYPSEPILAEAAARAMAEFRRPAATILASFAESGLIDKGNRGELVMRLLLIQAFDAAAKKECSADESPSFNRPVRLFDFLEALLGGENFEKIKKKVPYDTASSAKTFKEAFKNAQVHFTHFARNEDMTVSDSYGAWAALARGMAMQCSRNQDGIDCIVPVLLDSKDKLCEEAVTGLLIRCKNEQSDSPVRIKEEAMNDGRGFFPQDKKDDRPYICLLMQLGCQPESGTDACANPPRDSPLETTQNARHPYYLINIKGCSPVEYPVIEQEAVNSYAVLLDNQDAFSARRDLFNEHARQSAASLKAVQRLKPTWTTKREGCYDWLKDSRFGQITNEDRGCGAAKRSQQEPEGTSGRRISDGEGQQ</sequence>
<organism evidence="2 3">
    <name type="scientific">Wolfiporia cocos (strain MD-104)</name>
    <name type="common">Brown rot fungus</name>
    <dbReference type="NCBI Taxonomy" id="742152"/>
    <lineage>
        <taxon>Eukaryota</taxon>
        <taxon>Fungi</taxon>
        <taxon>Dikarya</taxon>
        <taxon>Basidiomycota</taxon>
        <taxon>Agaricomycotina</taxon>
        <taxon>Agaricomycetes</taxon>
        <taxon>Polyporales</taxon>
        <taxon>Phaeolaceae</taxon>
        <taxon>Wolfiporia</taxon>
    </lineage>
</organism>
<keyword evidence="3" id="KW-1185">Reference proteome</keyword>
<dbReference type="AlphaFoldDB" id="A0A2H3JMB0"/>
<feature type="region of interest" description="Disordered" evidence="1">
    <location>
        <begin position="530"/>
        <end position="561"/>
    </location>
</feature>
<dbReference type="PANTHER" id="PTHR33266:SF1">
    <property type="entry name" value="F-BOX DOMAIN-CONTAINING PROTEIN"/>
    <property type="match status" value="1"/>
</dbReference>
<evidence type="ECO:0000313" key="3">
    <source>
        <dbReference type="Proteomes" id="UP000218811"/>
    </source>
</evidence>
<accession>A0A2H3JMB0</accession>
<evidence type="ECO:0000313" key="2">
    <source>
        <dbReference type="EMBL" id="PCH43332.1"/>
    </source>
</evidence>
<name>A0A2H3JMB0_WOLCO</name>
<dbReference type="OrthoDB" id="107110at2759"/>
<gene>
    <name evidence="2" type="ORF">WOLCODRAFT_103395</name>
</gene>
<reference evidence="2 3" key="1">
    <citation type="journal article" date="2012" name="Science">
        <title>The Paleozoic origin of enzymatic lignin decomposition reconstructed from 31 fungal genomes.</title>
        <authorList>
            <person name="Floudas D."/>
            <person name="Binder M."/>
            <person name="Riley R."/>
            <person name="Barry K."/>
            <person name="Blanchette R.A."/>
            <person name="Henrissat B."/>
            <person name="Martinez A.T."/>
            <person name="Otillar R."/>
            <person name="Spatafora J.W."/>
            <person name="Yadav J.S."/>
            <person name="Aerts A."/>
            <person name="Benoit I."/>
            <person name="Boyd A."/>
            <person name="Carlson A."/>
            <person name="Copeland A."/>
            <person name="Coutinho P.M."/>
            <person name="de Vries R.P."/>
            <person name="Ferreira P."/>
            <person name="Findley K."/>
            <person name="Foster B."/>
            <person name="Gaskell J."/>
            <person name="Glotzer D."/>
            <person name="Gorecki P."/>
            <person name="Heitman J."/>
            <person name="Hesse C."/>
            <person name="Hori C."/>
            <person name="Igarashi K."/>
            <person name="Jurgens J.A."/>
            <person name="Kallen N."/>
            <person name="Kersten P."/>
            <person name="Kohler A."/>
            <person name="Kuees U."/>
            <person name="Kumar T.K.A."/>
            <person name="Kuo A."/>
            <person name="LaButti K."/>
            <person name="Larrondo L.F."/>
            <person name="Lindquist E."/>
            <person name="Ling A."/>
            <person name="Lombard V."/>
            <person name="Lucas S."/>
            <person name="Lundell T."/>
            <person name="Martin R."/>
            <person name="McLaughlin D.J."/>
            <person name="Morgenstern I."/>
            <person name="Morin E."/>
            <person name="Murat C."/>
            <person name="Nagy L.G."/>
            <person name="Nolan M."/>
            <person name="Ohm R.A."/>
            <person name="Patyshakuliyeva A."/>
            <person name="Rokas A."/>
            <person name="Ruiz-Duenas F.J."/>
            <person name="Sabat G."/>
            <person name="Salamov A."/>
            <person name="Samejima M."/>
            <person name="Schmutz J."/>
            <person name="Slot J.C."/>
            <person name="St John F."/>
            <person name="Stenlid J."/>
            <person name="Sun H."/>
            <person name="Sun S."/>
            <person name="Syed K."/>
            <person name="Tsang A."/>
            <person name="Wiebenga A."/>
            <person name="Young D."/>
            <person name="Pisabarro A."/>
            <person name="Eastwood D.C."/>
            <person name="Martin F."/>
            <person name="Cullen D."/>
            <person name="Grigoriev I.V."/>
            <person name="Hibbett D.S."/>
        </authorList>
    </citation>
    <scope>NUCLEOTIDE SEQUENCE [LARGE SCALE GENOMIC DNA]</scope>
    <source>
        <strain evidence="2 3">MD-104</strain>
    </source>
</reference>
<evidence type="ECO:0000256" key="1">
    <source>
        <dbReference type="SAM" id="MobiDB-lite"/>
    </source>
</evidence>